<dbReference type="SUPFAM" id="SSF48008">
    <property type="entry name" value="GntR ligand-binding domain-like"/>
    <property type="match status" value="1"/>
</dbReference>
<dbReference type="Pfam" id="PF07729">
    <property type="entry name" value="FCD"/>
    <property type="match status" value="1"/>
</dbReference>
<sequence length="247" mass="26484">MPDTALPTVLTTSRAPGRGLPLQVAQKVAQRILTGHYPPGTTIPIESALAEEFAVSRSVLREAVKLLSAKGLLTTRPKLGTLVRPESDWSHLDPDLLVWRAELGVDERFARHLAEVRRLLESEAAVLAARRASPDEKAKILAAMEVMEAAQTLGAQVSADLAFHRCVLEAAGNPLLLSLGGAVWGALAVSFAVGTRDERQWRATLPRHRRLAEAIAAGDEGAARAAMLDIIVRHIGEVRANPTVGSD</sequence>
<keyword evidence="3" id="KW-0804">Transcription</keyword>
<evidence type="ECO:0000313" key="5">
    <source>
        <dbReference type="EMBL" id="MDF2094425.1"/>
    </source>
</evidence>
<evidence type="ECO:0000256" key="1">
    <source>
        <dbReference type="ARBA" id="ARBA00023015"/>
    </source>
</evidence>
<dbReference type="Proteomes" id="UP001215503">
    <property type="component" value="Unassembled WGS sequence"/>
</dbReference>
<feature type="domain" description="HTH gntR-type" evidence="4">
    <location>
        <begin position="18"/>
        <end position="86"/>
    </location>
</feature>
<dbReference type="InterPro" id="IPR036390">
    <property type="entry name" value="WH_DNA-bd_sf"/>
</dbReference>
<dbReference type="Gene3D" id="1.20.120.530">
    <property type="entry name" value="GntR ligand-binding domain-like"/>
    <property type="match status" value="1"/>
</dbReference>
<dbReference type="Pfam" id="PF00392">
    <property type="entry name" value="GntR"/>
    <property type="match status" value="1"/>
</dbReference>
<keyword evidence="2" id="KW-0238">DNA-binding</keyword>
<evidence type="ECO:0000256" key="2">
    <source>
        <dbReference type="ARBA" id="ARBA00023125"/>
    </source>
</evidence>
<dbReference type="RefSeq" id="WP_275818922.1">
    <property type="nucleotide sequence ID" value="NZ_JARHUD010000001.1"/>
</dbReference>
<dbReference type="EMBL" id="JARHUD010000001">
    <property type="protein sequence ID" value="MDF2094425.1"/>
    <property type="molecule type" value="Genomic_DNA"/>
</dbReference>
<accession>A0ABT5YHK6</accession>
<dbReference type="CDD" id="cd07377">
    <property type="entry name" value="WHTH_GntR"/>
    <property type="match status" value="1"/>
</dbReference>
<gene>
    <name evidence="5" type="ORF">P2G67_00380</name>
</gene>
<dbReference type="PROSITE" id="PS50949">
    <property type="entry name" value="HTH_GNTR"/>
    <property type="match status" value="1"/>
</dbReference>
<dbReference type="SMART" id="SM00895">
    <property type="entry name" value="FCD"/>
    <property type="match status" value="1"/>
</dbReference>
<dbReference type="SUPFAM" id="SSF46785">
    <property type="entry name" value="Winged helix' DNA-binding domain"/>
    <property type="match status" value="1"/>
</dbReference>
<dbReference type="PANTHER" id="PTHR43537:SF44">
    <property type="entry name" value="GNTR FAMILY REGULATORY PROTEIN"/>
    <property type="match status" value="1"/>
</dbReference>
<keyword evidence="6" id="KW-1185">Reference proteome</keyword>
<evidence type="ECO:0000313" key="6">
    <source>
        <dbReference type="Proteomes" id="UP001215503"/>
    </source>
</evidence>
<keyword evidence="1" id="KW-0805">Transcription regulation</keyword>
<evidence type="ECO:0000256" key="3">
    <source>
        <dbReference type="ARBA" id="ARBA00023163"/>
    </source>
</evidence>
<reference evidence="5 6" key="1">
    <citation type="submission" date="2023-03" db="EMBL/GenBank/DDBJ databases">
        <title>Fodinicurvata sp. CAU 1616 isolated from sea sendiment.</title>
        <authorList>
            <person name="Kim W."/>
        </authorList>
    </citation>
    <scope>NUCLEOTIDE SEQUENCE [LARGE SCALE GENOMIC DNA]</scope>
    <source>
        <strain evidence="5 6">CAU 1616</strain>
    </source>
</reference>
<comment type="caution">
    <text evidence="5">The sequence shown here is derived from an EMBL/GenBank/DDBJ whole genome shotgun (WGS) entry which is preliminary data.</text>
</comment>
<dbReference type="InterPro" id="IPR036388">
    <property type="entry name" value="WH-like_DNA-bd_sf"/>
</dbReference>
<dbReference type="PANTHER" id="PTHR43537">
    <property type="entry name" value="TRANSCRIPTIONAL REGULATOR, GNTR FAMILY"/>
    <property type="match status" value="1"/>
</dbReference>
<evidence type="ECO:0000259" key="4">
    <source>
        <dbReference type="PROSITE" id="PS50949"/>
    </source>
</evidence>
<dbReference type="InterPro" id="IPR011711">
    <property type="entry name" value="GntR_C"/>
</dbReference>
<name>A0ABT5YHK6_9PROT</name>
<dbReference type="SMART" id="SM00345">
    <property type="entry name" value="HTH_GNTR"/>
    <property type="match status" value="1"/>
</dbReference>
<protein>
    <submittedName>
        <fullName evidence="5">FadR/GntR family transcriptional regulator</fullName>
    </submittedName>
</protein>
<dbReference type="InterPro" id="IPR000524">
    <property type="entry name" value="Tscrpt_reg_HTH_GntR"/>
</dbReference>
<dbReference type="InterPro" id="IPR008920">
    <property type="entry name" value="TF_FadR/GntR_C"/>
</dbReference>
<dbReference type="Gene3D" id="1.10.10.10">
    <property type="entry name" value="Winged helix-like DNA-binding domain superfamily/Winged helix DNA-binding domain"/>
    <property type="match status" value="1"/>
</dbReference>
<dbReference type="PRINTS" id="PR00035">
    <property type="entry name" value="HTHGNTR"/>
</dbReference>
<organism evidence="5 6">
    <name type="scientific">Aquibaculum arenosum</name>
    <dbReference type="NCBI Taxonomy" id="3032591"/>
    <lineage>
        <taxon>Bacteria</taxon>
        <taxon>Pseudomonadati</taxon>
        <taxon>Pseudomonadota</taxon>
        <taxon>Alphaproteobacteria</taxon>
        <taxon>Rhodospirillales</taxon>
        <taxon>Rhodovibrionaceae</taxon>
        <taxon>Aquibaculum</taxon>
    </lineage>
</organism>
<proteinExistence type="predicted"/>